<organism evidence="9 10">
    <name type="scientific">Dethiosulfatibacter aminovorans DSM 17477</name>
    <dbReference type="NCBI Taxonomy" id="1121476"/>
    <lineage>
        <taxon>Bacteria</taxon>
        <taxon>Bacillati</taxon>
        <taxon>Bacillota</taxon>
        <taxon>Tissierellia</taxon>
        <taxon>Dethiosulfatibacter</taxon>
    </lineage>
</organism>
<evidence type="ECO:0000313" key="10">
    <source>
        <dbReference type="Proteomes" id="UP000184052"/>
    </source>
</evidence>
<comment type="subcellular location">
    <subcellularLocation>
        <location evidence="1">Cell membrane</location>
        <topology evidence="1">Multi-pass membrane protein</topology>
    </subcellularLocation>
</comment>
<evidence type="ECO:0000256" key="6">
    <source>
        <dbReference type="ARBA" id="ARBA00022989"/>
    </source>
</evidence>
<sequence>MIKKRKPFYFILILLPFLSVALSLFIGRYNVAAATVPDIITYKILTGLRETTLFNGIIPEITTMSTPIEQSVVWDIRLPRAIGGIIVGGALSVSGASLQGMFKNPLVDAGILGVSSGAGFGAILAIILFNEVNVYTVLFAFIFGMIAVGFSTLIAGIYKANPTIMLVLGGVIVSSVFSSLISLGKFVADPFNELPAITFWLMGSLASCSFKDIAISFIPIVIGTAGIVLMKWRINVLSMGERDARTLGINTRLNRGLVVTFASLSTAGAVSIAGTIGWVGLVIPHLGRMMVGTDNRKLIPVSLALGSFYLVIIDLLSRTLTGSEIPLGILTSLLGAPFYVYVLKITKGSGW</sequence>
<feature type="transmembrane region" description="Helical" evidence="8">
    <location>
        <begin position="213"/>
        <end position="232"/>
    </location>
</feature>
<keyword evidence="3" id="KW-0813">Transport</keyword>
<dbReference type="RefSeq" id="WP_073045465.1">
    <property type="nucleotide sequence ID" value="NZ_FQZL01000004.1"/>
</dbReference>
<dbReference type="SUPFAM" id="SSF81345">
    <property type="entry name" value="ABC transporter involved in vitamin B12 uptake, BtuC"/>
    <property type="match status" value="1"/>
</dbReference>
<dbReference type="STRING" id="1121476.SAMN02745751_00094"/>
<keyword evidence="6 8" id="KW-1133">Transmembrane helix</keyword>
<proteinExistence type="inferred from homology"/>
<comment type="similarity">
    <text evidence="2">Belongs to the binding-protein-dependent transport system permease family. FecCD subfamily.</text>
</comment>
<dbReference type="InterPro" id="IPR000522">
    <property type="entry name" value="ABC_transptr_permease_BtuC"/>
</dbReference>
<keyword evidence="5 8" id="KW-0812">Transmembrane</keyword>
<evidence type="ECO:0000256" key="7">
    <source>
        <dbReference type="ARBA" id="ARBA00023136"/>
    </source>
</evidence>
<keyword evidence="7 8" id="KW-0472">Membrane</keyword>
<dbReference type="Proteomes" id="UP000184052">
    <property type="component" value="Unassembled WGS sequence"/>
</dbReference>
<evidence type="ECO:0000256" key="4">
    <source>
        <dbReference type="ARBA" id="ARBA00022475"/>
    </source>
</evidence>
<feature type="transmembrane region" description="Helical" evidence="8">
    <location>
        <begin position="109"/>
        <end position="129"/>
    </location>
</feature>
<feature type="transmembrane region" description="Helical" evidence="8">
    <location>
        <begin position="298"/>
        <end position="316"/>
    </location>
</feature>
<dbReference type="InterPro" id="IPR037294">
    <property type="entry name" value="ABC_BtuC-like"/>
</dbReference>
<feature type="transmembrane region" description="Helical" evidence="8">
    <location>
        <begin position="325"/>
        <end position="342"/>
    </location>
</feature>
<dbReference type="GO" id="GO:0005886">
    <property type="term" value="C:plasma membrane"/>
    <property type="evidence" value="ECO:0007669"/>
    <property type="project" value="UniProtKB-SubCell"/>
</dbReference>
<evidence type="ECO:0000256" key="5">
    <source>
        <dbReference type="ARBA" id="ARBA00022692"/>
    </source>
</evidence>
<dbReference type="PANTHER" id="PTHR30472:SF70">
    <property type="entry name" value="MOLYBDATE IMPORT SYSTEM PERMEASE PROTEIN MOLB"/>
    <property type="match status" value="1"/>
</dbReference>
<evidence type="ECO:0000256" key="8">
    <source>
        <dbReference type="SAM" id="Phobius"/>
    </source>
</evidence>
<dbReference type="AlphaFoldDB" id="A0A1M6AEF2"/>
<evidence type="ECO:0000256" key="3">
    <source>
        <dbReference type="ARBA" id="ARBA00022448"/>
    </source>
</evidence>
<dbReference type="GO" id="GO:0033214">
    <property type="term" value="P:siderophore-iron import into cell"/>
    <property type="evidence" value="ECO:0007669"/>
    <property type="project" value="TreeGrafter"/>
</dbReference>
<feature type="transmembrane region" description="Helical" evidence="8">
    <location>
        <begin position="164"/>
        <end position="184"/>
    </location>
</feature>
<feature type="transmembrane region" description="Helical" evidence="8">
    <location>
        <begin position="135"/>
        <end position="157"/>
    </location>
</feature>
<dbReference type="FunFam" id="1.10.3470.10:FF:000001">
    <property type="entry name" value="Vitamin B12 ABC transporter permease BtuC"/>
    <property type="match status" value="1"/>
</dbReference>
<dbReference type="Pfam" id="PF01032">
    <property type="entry name" value="FecCD"/>
    <property type="match status" value="1"/>
</dbReference>
<gene>
    <name evidence="9" type="ORF">SAMN02745751_00094</name>
</gene>
<evidence type="ECO:0000313" key="9">
    <source>
        <dbReference type="EMBL" id="SHI34934.1"/>
    </source>
</evidence>
<accession>A0A1M6AEF2</accession>
<evidence type="ECO:0000256" key="1">
    <source>
        <dbReference type="ARBA" id="ARBA00004651"/>
    </source>
</evidence>
<keyword evidence="4" id="KW-1003">Cell membrane</keyword>
<dbReference type="GO" id="GO:0022857">
    <property type="term" value="F:transmembrane transporter activity"/>
    <property type="evidence" value="ECO:0007669"/>
    <property type="project" value="InterPro"/>
</dbReference>
<feature type="transmembrane region" description="Helical" evidence="8">
    <location>
        <begin position="253"/>
        <end position="278"/>
    </location>
</feature>
<protein>
    <submittedName>
        <fullName evidence="9">Iron complex transport system permease protein</fullName>
    </submittedName>
</protein>
<dbReference type="EMBL" id="FQZL01000004">
    <property type="protein sequence ID" value="SHI34934.1"/>
    <property type="molecule type" value="Genomic_DNA"/>
</dbReference>
<name>A0A1M6AEF2_9FIRM</name>
<reference evidence="9 10" key="1">
    <citation type="submission" date="2016-11" db="EMBL/GenBank/DDBJ databases">
        <authorList>
            <person name="Jaros S."/>
            <person name="Januszkiewicz K."/>
            <person name="Wedrychowicz H."/>
        </authorList>
    </citation>
    <scope>NUCLEOTIDE SEQUENCE [LARGE SCALE GENOMIC DNA]</scope>
    <source>
        <strain evidence="9 10">DSM 17477</strain>
    </source>
</reference>
<evidence type="ECO:0000256" key="2">
    <source>
        <dbReference type="ARBA" id="ARBA00007935"/>
    </source>
</evidence>
<dbReference type="OrthoDB" id="9792889at2"/>
<dbReference type="CDD" id="cd06550">
    <property type="entry name" value="TM_ABC_iron-siderophores_like"/>
    <property type="match status" value="1"/>
</dbReference>
<dbReference type="Gene3D" id="1.10.3470.10">
    <property type="entry name" value="ABC transporter involved in vitamin B12 uptake, BtuC"/>
    <property type="match status" value="1"/>
</dbReference>
<feature type="transmembrane region" description="Helical" evidence="8">
    <location>
        <begin position="81"/>
        <end position="102"/>
    </location>
</feature>
<keyword evidence="10" id="KW-1185">Reference proteome</keyword>
<dbReference type="PANTHER" id="PTHR30472">
    <property type="entry name" value="FERRIC ENTEROBACTIN TRANSPORT SYSTEM PERMEASE PROTEIN"/>
    <property type="match status" value="1"/>
</dbReference>